<accession>A0A1M7Z7M2</accession>
<dbReference type="NCBIfam" id="NF047637">
    <property type="entry name" value="lipo_CC0125"/>
    <property type="match status" value="1"/>
</dbReference>
<dbReference type="PROSITE" id="PS51257">
    <property type="entry name" value="PROKAR_LIPOPROTEIN"/>
    <property type="match status" value="1"/>
</dbReference>
<gene>
    <name evidence="2" type="ORF">SAMN02745172_00461</name>
</gene>
<feature type="signal peptide" evidence="1">
    <location>
        <begin position="1"/>
        <end position="28"/>
    </location>
</feature>
<protein>
    <recommendedName>
        <fullName evidence="4">Lipoprotein</fullName>
    </recommendedName>
</protein>
<name>A0A1M7Z7M2_9HYPH</name>
<evidence type="ECO:0000313" key="2">
    <source>
        <dbReference type="EMBL" id="SHO60928.1"/>
    </source>
</evidence>
<dbReference type="EMBL" id="FRXO01000001">
    <property type="protein sequence ID" value="SHO60928.1"/>
    <property type="molecule type" value="Genomic_DNA"/>
</dbReference>
<dbReference type="Proteomes" id="UP000186406">
    <property type="component" value="Unassembled WGS sequence"/>
</dbReference>
<evidence type="ECO:0008006" key="4">
    <source>
        <dbReference type="Google" id="ProtNLM"/>
    </source>
</evidence>
<keyword evidence="3" id="KW-1185">Reference proteome</keyword>
<feature type="chain" id="PRO_5012048591" description="Lipoprotein" evidence="1">
    <location>
        <begin position="29"/>
        <end position="165"/>
    </location>
</feature>
<dbReference type="OrthoDB" id="8211528at2"/>
<proteinExistence type="predicted"/>
<keyword evidence="1" id="KW-0732">Signal</keyword>
<organism evidence="2 3">
    <name type="scientific">Pseudoxanthobacter soli DSM 19599</name>
    <dbReference type="NCBI Taxonomy" id="1123029"/>
    <lineage>
        <taxon>Bacteria</taxon>
        <taxon>Pseudomonadati</taxon>
        <taxon>Pseudomonadota</taxon>
        <taxon>Alphaproteobacteria</taxon>
        <taxon>Hyphomicrobiales</taxon>
        <taxon>Segnochrobactraceae</taxon>
        <taxon>Pseudoxanthobacter</taxon>
    </lineage>
</organism>
<sequence length="165" mass="17647">MARNIGKARFLGALLAASLLAGCQTAYQEEGFWTDGGVSAQQVTSDTFRITARGNEFTEQSTISDYVLLKSAETVKAAGFSHFGIVSGQDITSQSTYQTSPGTFEVSKKGKVVTFQPPTYATSIRPGQQTIVQGFNPPPGEALPPGTYSADEIIRFIGSRVERPS</sequence>
<dbReference type="AlphaFoldDB" id="A0A1M7Z7M2"/>
<reference evidence="2 3" key="1">
    <citation type="submission" date="2016-12" db="EMBL/GenBank/DDBJ databases">
        <authorList>
            <person name="Song W.-J."/>
            <person name="Kurnit D.M."/>
        </authorList>
    </citation>
    <scope>NUCLEOTIDE SEQUENCE [LARGE SCALE GENOMIC DNA]</scope>
    <source>
        <strain evidence="2 3">DSM 19599</strain>
    </source>
</reference>
<dbReference type="RefSeq" id="WP_073625562.1">
    <property type="nucleotide sequence ID" value="NZ_FRXO01000001.1"/>
</dbReference>
<evidence type="ECO:0000313" key="3">
    <source>
        <dbReference type="Proteomes" id="UP000186406"/>
    </source>
</evidence>
<evidence type="ECO:0000256" key="1">
    <source>
        <dbReference type="SAM" id="SignalP"/>
    </source>
</evidence>